<feature type="domain" description="Flagellar basal-body/hook protein C-terminal" evidence="2">
    <location>
        <begin position="55"/>
        <end position="91"/>
    </location>
</feature>
<name>A0A383DBS2_9ZZZZ</name>
<proteinExistence type="inferred from homology"/>
<reference evidence="3" key="1">
    <citation type="submission" date="2018-05" db="EMBL/GenBank/DDBJ databases">
        <authorList>
            <person name="Lanie J.A."/>
            <person name="Ng W.-L."/>
            <person name="Kazmierczak K.M."/>
            <person name="Andrzejewski T.M."/>
            <person name="Davidsen T.M."/>
            <person name="Wayne K.J."/>
            <person name="Tettelin H."/>
            <person name="Glass J.I."/>
            <person name="Rusch D."/>
            <person name="Podicherti R."/>
            <person name="Tsui H.-C.T."/>
            <person name="Winkler M.E."/>
        </authorList>
    </citation>
    <scope>NUCLEOTIDE SEQUENCE</scope>
</reference>
<gene>
    <name evidence="3" type="ORF">METZ01_LOCUS494559</name>
</gene>
<evidence type="ECO:0000313" key="3">
    <source>
        <dbReference type="EMBL" id="SVE41705.1"/>
    </source>
</evidence>
<feature type="non-terminal residue" evidence="3">
    <location>
        <position position="1"/>
    </location>
</feature>
<dbReference type="AlphaFoldDB" id="A0A383DBS2"/>
<evidence type="ECO:0000256" key="1">
    <source>
        <dbReference type="ARBA" id="ARBA00009677"/>
    </source>
</evidence>
<dbReference type="Pfam" id="PF06429">
    <property type="entry name" value="Flg_bbr_C"/>
    <property type="match status" value="1"/>
</dbReference>
<protein>
    <recommendedName>
        <fullName evidence="2">Flagellar basal-body/hook protein C-terminal domain-containing protein</fullName>
    </recommendedName>
</protein>
<dbReference type="InterPro" id="IPR010930">
    <property type="entry name" value="Flg_bb/hook_C_dom"/>
</dbReference>
<accession>A0A383DBS2</accession>
<evidence type="ECO:0000259" key="2">
    <source>
        <dbReference type="Pfam" id="PF06429"/>
    </source>
</evidence>
<sequence>VINAMFNALSGMVSSAQKLQNSANNLVSLGRDKVTVIDNPGLGSDLNSTKASKKVDISKEIVHQVTAQAEFKANAKVILTADETIGTILNIKS</sequence>
<comment type="similarity">
    <text evidence="1">Belongs to the flagella basal body rod proteins family.</text>
</comment>
<dbReference type="EMBL" id="UINC01215823">
    <property type="protein sequence ID" value="SVE41705.1"/>
    <property type="molecule type" value="Genomic_DNA"/>
</dbReference>
<organism evidence="3">
    <name type="scientific">marine metagenome</name>
    <dbReference type="NCBI Taxonomy" id="408172"/>
    <lineage>
        <taxon>unclassified sequences</taxon>
        <taxon>metagenomes</taxon>
        <taxon>ecological metagenomes</taxon>
    </lineage>
</organism>